<dbReference type="EMBL" id="BRXZ01007086">
    <property type="protein sequence ID" value="GMI24005.1"/>
    <property type="molecule type" value="Genomic_DNA"/>
</dbReference>
<reference evidence="1" key="1">
    <citation type="submission" date="2022-07" db="EMBL/GenBank/DDBJ databases">
        <title>Genome analysis of Parmales, a sister group of diatoms, reveals the evolutionary specialization of diatoms from phago-mixotrophs to photoautotrophs.</title>
        <authorList>
            <person name="Ban H."/>
            <person name="Sato S."/>
            <person name="Yoshikawa S."/>
            <person name="Kazumasa Y."/>
            <person name="Nakamura Y."/>
            <person name="Ichinomiya M."/>
            <person name="Saitoh K."/>
            <person name="Sato N."/>
            <person name="Blanc-Mathieu R."/>
            <person name="Endo H."/>
            <person name="Kuwata A."/>
            <person name="Ogata H."/>
        </authorList>
    </citation>
    <scope>NUCLEOTIDE SEQUENCE</scope>
</reference>
<evidence type="ECO:0000313" key="2">
    <source>
        <dbReference type="Proteomes" id="UP001165082"/>
    </source>
</evidence>
<sequence length="12" mass="1420">MNKQKRGPYSNP</sequence>
<proteinExistence type="predicted"/>
<protein>
    <submittedName>
        <fullName evidence="1">Uncharacterized protein</fullName>
    </submittedName>
</protein>
<organism evidence="1 2">
    <name type="scientific">Triparma retinervis</name>
    <dbReference type="NCBI Taxonomy" id="2557542"/>
    <lineage>
        <taxon>Eukaryota</taxon>
        <taxon>Sar</taxon>
        <taxon>Stramenopiles</taxon>
        <taxon>Ochrophyta</taxon>
        <taxon>Bolidophyceae</taxon>
        <taxon>Parmales</taxon>
        <taxon>Triparmaceae</taxon>
        <taxon>Triparma</taxon>
    </lineage>
</organism>
<comment type="caution">
    <text evidence="1">The sequence shown here is derived from an EMBL/GenBank/DDBJ whole genome shotgun (WGS) entry which is preliminary data.</text>
</comment>
<keyword evidence="2" id="KW-1185">Reference proteome</keyword>
<dbReference type="Proteomes" id="UP001165082">
    <property type="component" value="Unassembled WGS sequence"/>
</dbReference>
<feature type="non-terminal residue" evidence="1">
    <location>
        <position position="1"/>
    </location>
</feature>
<evidence type="ECO:0000313" key="1">
    <source>
        <dbReference type="EMBL" id="GMI24005.1"/>
    </source>
</evidence>
<accession>A0A9W7FYE5</accession>
<name>A0A9W7FYE5_9STRA</name>
<gene>
    <name evidence="1" type="ORF">TrRE_jg1076</name>
</gene>